<dbReference type="EMBL" id="JAOWLB010000053">
    <property type="protein sequence ID" value="MCV2891457.1"/>
    <property type="molecule type" value="Genomic_DNA"/>
</dbReference>
<dbReference type="PANTHER" id="PTHR32063:SF16">
    <property type="entry name" value="CATION EFFLUX SYSTEM (ACRB_ACRD_ACRF FAMILY)"/>
    <property type="match status" value="1"/>
</dbReference>
<keyword evidence="1" id="KW-1133">Transmembrane helix</keyword>
<sequence>MVDISTSEPVDVVEYKIIVDQEKAALSGVSNAQIASVLRPLYDGEIIGRIHPDDERNTVPIRVRVPYSQQPDPEHLEKIIVENTAGQRIALAELVNVVPGLRDRPILHKDNERVTFVGGELARTSQIYAIADLDAKLDGMEIGNGTLLETRNLSLASTAPETVGTYQLLWNGEIRLMLDTYRDMGMVMGLAMVFVFLLLVGYYQCNRPIAAAD</sequence>
<reference evidence="2 3" key="1">
    <citation type="submission" date="2022-10" db="EMBL/GenBank/DDBJ databases">
        <title>Ruegeria sp. nov., isolated from ocean surface sediments.</title>
        <authorList>
            <person name="He W."/>
            <person name="Xue H.-P."/>
            <person name="Zhang D.-F."/>
        </authorList>
    </citation>
    <scope>NUCLEOTIDE SEQUENCE [LARGE SCALE GENOMIC DNA]</scope>
    <source>
        <strain evidence="2 3">XHP0148</strain>
    </source>
</reference>
<dbReference type="InterPro" id="IPR027463">
    <property type="entry name" value="AcrB_DN_DC_subdom"/>
</dbReference>
<protein>
    <submittedName>
        <fullName evidence="2">Efflux RND transporter permease subunit</fullName>
    </submittedName>
</protein>
<dbReference type="SUPFAM" id="SSF82714">
    <property type="entry name" value="Multidrug efflux transporter AcrB TolC docking domain, DN and DC subdomains"/>
    <property type="match status" value="1"/>
</dbReference>
<keyword evidence="1" id="KW-0812">Transmembrane</keyword>
<feature type="transmembrane region" description="Helical" evidence="1">
    <location>
        <begin position="184"/>
        <end position="203"/>
    </location>
</feature>
<dbReference type="Pfam" id="PF00873">
    <property type="entry name" value="ACR_tran"/>
    <property type="match status" value="1"/>
</dbReference>
<gene>
    <name evidence="2" type="ORF">OE747_24435</name>
</gene>
<keyword evidence="1" id="KW-0472">Membrane</keyword>
<dbReference type="PANTHER" id="PTHR32063">
    <property type="match status" value="1"/>
</dbReference>
<comment type="caution">
    <text evidence="2">The sequence shown here is derived from an EMBL/GenBank/DDBJ whole genome shotgun (WGS) entry which is preliminary data.</text>
</comment>
<keyword evidence="3" id="KW-1185">Reference proteome</keyword>
<dbReference type="Gene3D" id="3.30.70.1440">
    <property type="entry name" value="Multidrug efflux transporter AcrB pore domain"/>
    <property type="match status" value="1"/>
</dbReference>
<dbReference type="RefSeq" id="WP_263831044.1">
    <property type="nucleotide sequence ID" value="NZ_JAOWLB010000053.1"/>
</dbReference>
<organism evidence="2 3">
    <name type="scientific">Ruegeria aquimaris</name>
    <dbReference type="NCBI Taxonomy" id="2984333"/>
    <lineage>
        <taxon>Bacteria</taxon>
        <taxon>Pseudomonadati</taxon>
        <taxon>Pseudomonadota</taxon>
        <taxon>Alphaproteobacteria</taxon>
        <taxon>Rhodobacterales</taxon>
        <taxon>Roseobacteraceae</taxon>
        <taxon>Ruegeria</taxon>
    </lineage>
</organism>
<evidence type="ECO:0000313" key="3">
    <source>
        <dbReference type="Proteomes" id="UP001320899"/>
    </source>
</evidence>
<dbReference type="Gene3D" id="3.30.2090.10">
    <property type="entry name" value="Multidrug efflux transporter AcrB TolC docking domain, DN and DC subdomains"/>
    <property type="match status" value="1"/>
</dbReference>
<proteinExistence type="predicted"/>
<evidence type="ECO:0000313" key="2">
    <source>
        <dbReference type="EMBL" id="MCV2891457.1"/>
    </source>
</evidence>
<dbReference type="InterPro" id="IPR001036">
    <property type="entry name" value="Acrflvin-R"/>
</dbReference>
<evidence type="ECO:0000256" key="1">
    <source>
        <dbReference type="SAM" id="Phobius"/>
    </source>
</evidence>
<accession>A0ABT3AT36</accession>
<dbReference type="Gene3D" id="1.20.1640.10">
    <property type="entry name" value="Multidrug efflux transporter AcrB transmembrane domain"/>
    <property type="match status" value="1"/>
</dbReference>
<dbReference type="Proteomes" id="UP001320899">
    <property type="component" value="Unassembled WGS sequence"/>
</dbReference>
<name>A0ABT3AT36_9RHOB</name>